<evidence type="ECO:0000313" key="3">
    <source>
        <dbReference type="Proteomes" id="UP001501475"/>
    </source>
</evidence>
<dbReference type="Proteomes" id="UP001501475">
    <property type="component" value="Unassembled WGS sequence"/>
</dbReference>
<comment type="caution">
    <text evidence="2">The sequence shown here is derived from an EMBL/GenBank/DDBJ whole genome shotgun (WGS) entry which is preliminary data.</text>
</comment>
<organism evidence="2 3">
    <name type="scientific">Nostocoides vanveenii</name>
    <dbReference type="NCBI Taxonomy" id="330835"/>
    <lineage>
        <taxon>Bacteria</taxon>
        <taxon>Bacillati</taxon>
        <taxon>Actinomycetota</taxon>
        <taxon>Actinomycetes</taxon>
        <taxon>Micrococcales</taxon>
        <taxon>Intrasporangiaceae</taxon>
        <taxon>Nostocoides</taxon>
    </lineage>
</organism>
<dbReference type="EMBL" id="BAAAPN010000045">
    <property type="protein sequence ID" value="GAA1759958.1"/>
    <property type="molecule type" value="Genomic_DNA"/>
</dbReference>
<keyword evidence="1" id="KW-0732">Signal</keyword>
<feature type="signal peptide" evidence="1">
    <location>
        <begin position="1"/>
        <end position="24"/>
    </location>
</feature>
<name>A0ABP4WQ62_9MICO</name>
<evidence type="ECO:0000256" key="1">
    <source>
        <dbReference type="SAM" id="SignalP"/>
    </source>
</evidence>
<reference evidence="3" key="1">
    <citation type="journal article" date="2019" name="Int. J. Syst. Evol. Microbiol.">
        <title>The Global Catalogue of Microorganisms (GCM) 10K type strain sequencing project: providing services to taxonomists for standard genome sequencing and annotation.</title>
        <authorList>
            <consortium name="The Broad Institute Genomics Platform"/>
            <consortium name="The Broad Institute Genome Sequencing Center for Infectious Disease"/>
            <person name="Wu L."/>
            <person name="Ma J."/>
        </authorList>
    </citation>
    <scope>NUCLEOTIDE SEQUENCE [LARGE SCALE GENOMIC DNA]</scope>
    <source>
        <strain evidence="3">JCM 15591</strain>
    </source>
</reference>
<gene>
    <name evidence="2" type="ORF">GCM10009810_19220</name>
</gene>
<evidence type="ECO:0000313" key="2">
    <source>
        <dbReference type="EMBL" id="GAA1759958.1"/>
    </source>
</evidence>
<feature type="chain" id="PRO_5046690411" evidence="1">
    <location>
        <begin position="25"/>
        <end position="322"/>
    </location>
</feature>
<keyword evidence="3" id="KW-1185">Reference proteome</keyword>
<protein>
    <submittedName>
        <fullName evidence="2">Uncharacterized protein</fullName>
    </submittedName>
</protein>
<sequence length="322" mass="35200">MISKPLRALVPLLLLTAVATPASAQRVPDDRHALDAPAPSYLSIMFGRSIWTAACTPTSGMRTLLQDAADLKSIGITTVVTGVVVNRMGATSRPCIRGVIYPTWNDLATLRTNYGWTAVSQGMNYVEMTTLTTDEQRYDESGATIPVLEAKGQTKAWGLFNYPNDMQDAATQSVVSKYFSFGRLYTETPLTNTRAAATTYPYPLLTYSINGGRCNNPALPCYSFPVRSDRRTTALPDMLKVLRPAAGTYGILQLYRVVDGKSGTMGQANAWDCTSPDWRNRWTGHPENFCRNTLLAALKQRSTTAVLTTPADVAVAWGRGRP</sequence>
<accession>A0ABP4WQ62</accession>
<proteinExistence type="predicted"/>